<sequence>MKQSAGPTHPAPGAGVAALRARSLEGLLGHLTPSDREAVRRSAHALRRLLRDQHARGTGTVLVAYGGGKDSSYTVAFVRGMQLFAAQRYGETFTLRAATNWHAGMPRAVMENIDRVYEALGMYADPACELLLIEGSHVRPFAVDVPRSPQVTARNRTDILMTGHRTRADARPTFCNACNLSMARAFGIAAAHGQGADLIITGDSPDEQRAYTAWISQLARKVPRHSGERGRPAGFGQVLGALDDVARAYFADIHGPREVRGPDHGVPSQVPPHLRFFSVYGGTAYDAGSHWDLLTRHLGFVFDDLAFSFTESDCANPALMAHLRGLKSQYLFHRDYREGLDEYAAFALKLMRRKEFPQPLIDTMAARYAAPEAHTVLRARVNAFAAEAYGLDERQLVCMVHSPFTAAGAALRPYLRSQAPRLAEHEAAVRHLLSGQTTEDSATEVTADTADGARLTADLEELSGLHLKQLQTLYGSDLHPSLVQHILRGDPHKERIRTRHAPDGPEVDETLSGR</sequence>
<evidence type="ECO:0000256" key="1">
    <source>
        <dbReference type="SAM" id="MobiDB-lite"/>
    </source>
</evidence>
<dbReference type="SUPFAM" id="SSF52402">
    <property type="entry name" value="Adenine nucleotide alpha hydrolases-like"/>
    <property type="match status" value="1"/>
</dbReference>
<dbReference type="RefSeq" id="WP_244955432.1">
    <property type="nucleotide sequence ID" value="NZ_BHZC01000001.1"/>
</dbReference>
<name>A0A7U9L0F5_9ACTN</name>
<feature type="compositionally biased region" description="Acidic residues" evidence="1">
    <location>
        <begin position="505"/>
        <end position="514"/>
    </location>
</feature>
<evidence type="ECO:0000313" key="3">
    <source>
        <dbReference type="Proteomes" id="UP000287830"/>
    </source>
</evidence>
<feature type="region of interest" description="Disordered" evidence="1">
    <location>
        <begin position="489"/>
        <end position="514"/>
    </location>
</feature>
<gene>
    <name evidence="2" type="ORF">OEIGOIKO_06591</name>
</gene>
<dbReference type="GeneID" id="95625319"/>
<evidence type="ECO:0008006" key="4">
    <source>
        <dbReference type="Google" id="ProtNLM"/>
    </source>
</evidence>
<comment type="caution">
    <text evidence="2">The sequence shown here is derived from an EMBL/GenBank/DDBJ whole genome shotgun (WGS) entry which is preliminary data.</text>
</comment>
<dbReference type="Proteomes" id="UP000287830">
    <property type="component" value="Unassembled WGS sequence"/>
</dbReference>
<organism evidence="2 3">
    <name type="scientific">Streptomyces chrestomyceticus JCM 4735</name>
    <dbReference type="NCBI Taxonomy" id="1306181"/>
    <lineage>
        <taxon>Bacteria</taxon>
        <taxon>Bacillati</taxon>
        <taxon>Actinomycetota</taxon>
        <taxon>Actinomycetes</taxon>
        <taxon>Kitasatosporales</taxon>
        <taxon>Streptomycetaceae</taxon>
        <taxon>Streptomyces</taxon>
    </lineage>
</organism>
<protein>
    <recommendedName>
        <fullName evidence="4">PqqD family protein</fullName>
    </recommendedName>
</protein>
<accession>A0A7U9L0F5</accession>
<reference evidence="2 3" key="1">
    <citation type="submission" date="2018-11" db="EMBL/GenBank/DDBJ databases">
        <title>Whole genome sequence of Streptomyces chrestomyceticus NBRC 13444(T).</title>
        <authorList>
            <person name="Komaki H."/>
            <person name="Tamura T."/>
        </authorList>
    </citation>
    <scope>NUCLEOTIDE SEQUENCE [LARGE SCALE GENOMIC DNA]</scope>
    <source>
        <strain evidence="2 3">NBRC 13444</strain>
    </source>
</reference>
<evidence type="ECO:0000313" key="2">
    <source>
        <dbReference type="EMBL" id="GCD38772.1"/>
    </source>
</evidence>
<proteinExistence type="predicted"/>
<dbReference type="AlphaFoldDB" id="A0A7U9L0F5"/>
<dbReference type="EMBL" id="BHZC01000001">
    <property type="protein sequence ID" value="GCD38772.1"/>
    <property type="molecule type" value="Genomic_DNA"/>
</dbReference>